<dbReference type="Proteomes" id="UP000694892">
    <property type="component" value="Unassembled WGS sequence"/>
</dbReference>
<name>A0A974BPT1_XENLA</name>
<evidence type="ECO:0000313" key="7">
    <source>
        <dbReference type="EMBL" id="OCT55798.1"/>
    </source>
</evidence>
<dbReference type="GO" id="GO:0004170">
    <property type="term" value="F:dUTP diphosphatase activity"/>
    <property type="evidence" value="ECO:0007669"/>
    <property type="project" value="UniProtKB-UniRule"/>
</dbReference>
<organism evidence="7">
    <name type="scientific">Xenopus laevis</name>
    <name type="common">African clawed frog</name>
    <dbReference type="NCBI Taxonomy" id="8355"/>
    <lineage>
        <taxon>Eukaryota</taxon>
        <taxon>Metazoa</taxon>
        <taxon>Chordata</taxon>
        <taxon>Craniata</taxon>
        <taxon>Vertebrata</taxon>
        <taxon>Euteleostomi</taxon>
        <taxon>Amphibia</taxon>
        <taxon>Batrachia</taxon>
        <taxon>Anura</taxon>
        <taxon>Pipoidea</taxon>
        <taxon>Pipidae</taxon>
        <taxon>Xenopodinae</taxon>
        <taxon>Xenopus</taxon>
        <taxon>Xenopus</taxon>
    </lineage>
</organism>
<dbReference type="InterPro" id="IPR008181">
    <property type="entry name" value="dUTPase"/>
</dbReference>
<evidence type="ECO:0000256" key="3">
    <source>
        <dbReference type="ARBA" id="ARBA00022801"/>
    </source>
</evidence>
<dbReference type="PANTHER" id="PTHR11241">
    <property type="entry name" value="DEOXYURIDINE 5'-TRIPHOSPHATE NUCLEOTIDOHYDROLASE"/>
    <property type="match status" value="1"/>
</dbReference>
<reference evidence="7" key="1">
    <citation type="submission" date="2016-05" db="EMBL/GenBank/DDBJ databases">
        <title>WGS assembly of Xenopus laevis.</title>
        <authorList>
            <person name="Session A."/>
            <person name="Uno Y."/>
            <person name="Kwon T."/>
            <person name="Chapman J."/>
            <person name="Toyoda A."/>
            <person name="Takahashi S."/>
            <person name="Fukui A."/>
            <person name="Hikosaka A."/>
            <person name="Putnam N."/>
            <person name="Stites J."/>
            <person name="Van Heeringen S."/>
            <person name="Quigley I."/>
            <person name="Heinz S."/>
            <person name="Hellsten U."/>
            <person name="Lyons J."/>
            <person name="Suzuki A."/>
            <person name="Kondo M."/>
            <person name="Ogino H."/>
            <person name="Ochi H."/>
            <person name="Bogdanovic O."/>
            <person name="Lister R."/>
            <person name="Georgiou G."/>
            <person name="Paranjpe S."/>
            <person name="Van Kruijsbergen I."/>
            <person name="Mozaffari S."/>
            <person name="Shu S."/>
            <person name="Schmutz J."/>
            <person name="Jenkins J."/>
            <person name="Grimwood J."/>
            <person name="Carlson J."/>
            <person name="Mitros T."/>
            <person name="Simakov O."/>
            <person name="Heald R."/>
            <person name="Miller K."/>
            <person name="Haudenschild C."/>
            <person name="Kuroki Y."/>
            <person name="Tanaka T."/>
            <person name="Michiue T."/>
            <person name="Watanabe M."/>
            <person name="Kinoshita T."/>
            <person name="Ohta Y."/>
            <person name="Mawaribuchi S."/>
            <person name="Suzuki Y."/>
            <person name="Haramoto Y."/>
            <person name="Yamamoto T."/>
            <person name="Takagi C."/>
            <person name="Kitzman J."/>
            <person name="Shendure J."/>
            <person name="Nakayama T."/>
            <person name="Izutsu Y."/>
            <person name="Robert J."/>
            <person name="Dichmann D."/>
            <person name="Flajnik M."/>
            <person name="Houston D."/>
            <person name="Marcotte E."/>
            <person name="Wallingford J."/>
            <person name="Ito Y."/>
            <person name="Asashima M."/>
            <person name="Ueno N."/>
            <person name="Matsuda Y."/>
            <person name="Jan Veenstra G."/>
            <person name="Fujiyama A."/>
            <person name="Harland R."/>
            <person name="Taira M."/>
            <person name="Rokhsar D.S."/>
        </authorList>
    </citation>
    <scope>NUCLEOTIDE SEQUENCE</scope>
    <source>
        <strain evidence="7">J</strain>
        <tissue evidence="7">Blood</tissue>
    </source>
</reference>
<sequence length="131" mass="13904">MVTTKIGKSPKPPALPPEIVSAAKIDSIIYWKLHKDAQAPYRGTPASAGLDLCSVDTLIIAPGQVKMIPTGLGCKIPDGHYGQITTRSSFALKRTIVVGGVIDSDYQGEIKILMMNLGLDSVIVSKGERTA</sequence>
<evidence type="ECO:0000256" key="5">
    <source>
        <dbReference type="RuleBase" id="RU367024"/>
    </source>
</evidence>
<dbReference type="EC" id="3.6.1.23" evidence="5"/>
<comment type="cofactor">
    <cofactor evidence="5">
        <name>Mg(2+)</name>
        <dbReference type="ChEBI" id="CHEBI:18420"/>
    </cofactor>
</comment>
<evidence type="ECO:0000256" key="4">
    <source>
        <dbReference type="ARBA" id="ARBA00023080"/>
    </source>
</evidence>
<dbReference type="GO" id="GO:0006226">
    <property type="term" value="P:dUMP biosynthetic process"/>
    <property type="evidence" value="ECO:0007669"/>
    <property type="project" value="UniProtKB-UniRule"/>
</dbReference>
<evidence type="ECO:0000259" key="6">
    <source>
        <dbReference type="Pfam" id="PF00692"/>
    </source>
</evidence>
<dbReference type="GO" id="GO:0046081">
    <property type="term" value="P:dUTP catabolic process"/>
    <property type="evidence" value="ECO:0007669"/>
    <property type="project" value="UniProtKB-UniRule"/>
</dbReference>
<evidence type="ECO:0000256" key="1">
    <source>
        <dbReference type="ARBA" id="ARBA00005142"/>
    </source>
</evidence>
<proteinExistence type="inferred from homology"/>
<feature type="domain" description="dUTPase-like" evidence="6">
    <location>
        <begin position="36"/>
        <end position="131"/>
    </location>
</feature>
<comment type="catalytic activity">
    <reaction evidence="5">
        <text>dUTP + H2O = dUMP + diphosphate + H(+)</text>
        <dbReference type="Rhea" id="RHEA:10248"/>
        <dbReference type="ChEBI" id="CHEBI:15377"/>
        <dbReference type="ChEBI" id="CHEBI:15378"/>
        <dbReference type="ChEBI" id="CHEBI:33019"/>
        <dbReference type="ChEBI" id="CHEBI:61555"/>
        <dbReference type="ChEBI" id="CHEBI:246422"/>
        <dbReference type="EC" id="3.6.1.23"/>
    </reaction>
</comment>
<keyword evidence="3 5" id="KW-0378">Hydrolase</keyword>
<keyword evidence="5" id="KW-0479">Metal-binding</keyword>
<dbReference type="InterPro" id="IPR036157">
    <property type="entry name" value="dUTPase-like_sf"/>
</dbReference>
<dbReference type="AlphaFoldDB" id="A0A974BPT1"/>
<dbReference type="InterPro" id="IPR033704">
    <property type="entry name" value="dUTPase_trimeric"/>
</dbReference>
<dbReference type="GO" id="GO:0000287">
    <property type="term" value="F:magnesium ion binding"/>
    <property type="evidence" value="ECO:0007669"/>
    <property type="project" value="UniProtKB-UniRule"/>
</dbReference>
<comment type="pathway">
    <text evidence="1 5">Pyrimidine metabolism; dUMP biosynthesis; dUMP from dCTP (dUTP route): step 2/2.</text>
</comment>
<protein>
    <recommendedName>
        <fullName evidence="5">Deoxyuridine 5'-triphosphate nucleotidohydrolase</fullName>
        <shortName evidence="5">dUTPase</shortName>
        <ecNumber evidence="5">3.6.1.23</ecNumber>
    </recommendedName>
    <alternativeName>
        <fullName evidence="5">dUTP pyrophosphatase</fullName>
    </alternativeName>
</protein>
<dbReference type="CDD" id="cd07557">
    <property type="entry name" value="trimeric_dUTPase"/>
    <property type="match status" value="1"/>
</dbReference>
<evidence type="ECO:0000256" key="2">
    <source>
        <dbReference type="ARBA" id="ARBA00006581"/>
    </source>
</evidence>
<dbReference type="SUPFAM" id="SSF51283">
    <property type="entry name" value="dUTPase-like"/>
    <property type="match status" value="1"/>
</dbReference>
<dbReference type="PANTHER" id="PTHR11241:SF0">
    <property type="entry name" value="DEOXYURIDINE 5'-TRIPHOSPHATE NUCLEOTIDOHYDROLASE"/>
    <property type="match status" value="1"/>
</dbReference>
<keyword evidence="4 5" id="KW-0546">Nucleotide metabolism</keyword>
<dbReference type="Pfam" id="PF00692">
    <property type="entry name" value="dUTPase"/>
    <property type="match status" value="1"/>
</dbReference>
<gene>
    <name evidence="7" type="ORF">XELAEV_18003789mg</name>
</gene>
<accession>A0A974BPT1</accession>
<dbReference type="EMBL" id="KV472466">
    <property type="protein sequence ID" value="OCT55798.1"/>
    <property type="molecule type" value="Genomic_DNA"/>
</dbReference>
<comment type="similarity">
    <text evidence="2 5">Belongs to the dUTPase family.</text>
</comment>
<dbReference type="Gene3D" id="2.70.40.10">
    <property type="match status" value="1"/>
</dbReference>
<comment type="function">
    <text evidence="5">Involved in nucleotide metabolism via production of dUMP, the immediate precursor of thymidine nucleotides, and decreases the intracellular concentration of dUTP so that uracil cannot be incorporated into DNA.</text>
</comment>
<keyword evidence="5" id="KW-0460">Magnesium</keyword>
<dbReference type="InterPro" id="IPR029054">
    <property type="entry name" value="dUTPase-like"/>
</dbReference>